<evidence type="ECO:0000313" key="2">
    <source>
        <dbReference type="Proteomes" id="UP000008908"/>
    </source>
</evidence>
<proteinExistence type="predicted"/>
<keyword evidence="2" id="KW-1185">Reference proteome</keyword>
<reference evidence="1 2" key="2">
    <citation type="journal article" date="2012" name="Stand. Genomic Sci.">
        <title>Complete genome sequence of the facultatively anaerobic, appendaged bacterium Muricauda ruestringensis type strain (B1(T)).</title>
        <authorList>
            <person name="Huntemann M."/>
            <person name="Teshima H."/>
            <person name="Lapidus A."/>
            <person name="Nolan M."/>
            <person name="Lucas S."/>
            <person name="Hammon N."/>
            <person name="Deshpande S."/>
            <person name="Cheng J.F."/>
            <person name="Tapia R."/>
            <person name="Goodwin L.A."/>
            <person name="Pitluck S."/>
            <person name="Liolios K."/>
            <person name="Pagani I."/>
            <person name="Ivanova N."/>
            <person name="Mavromatis K."/>
            <person name="Mikhailova N."/>
            <person name="Pati A."/>
            <person name="Chen A."/>
            <person name="Palaniappan K."/>
            <person name="Land M."/>
            <person name="Hauser L."/>
            <person name="Pan C."/>
            <person name="Brambilla E.M."/>
            <person name="Rohde M."/>
            <person name="Spring S."/>
            <person name="Goker M."/>
            <person name="Detter J.C."/>
            <person name="Bristow J."/>
            <person name="Eisen J.A."/>
            <person name="Markowitz V."/>
            <person name="Hugenholtz P."/>
            <person name="Kyrpides N.C."/>
            <person name="Klenk H.P."/>
            <person name="Woyke T."/>
        </authorList>
    </citation>
    <scope>NUCLEOTIDE SEQUENCE [LARGE SCALE GENOMIC DNA]</scope>
    <source>
        <strain evidence="2">DSM 13258 / LMG 19739 / B1</strain>
    </source>
</reference>
<name>G2PSV7_ALLRU</name>
<gene>
    <name evidence="1" type="ordered locus">Murru_0531</name>
</gene>
<dbReference type="Proteomes" id="UP000008908">
    <property type="component" value="Chromosome"/>
</dbReference>
<organism evidence="1 2">
    <name type="scientific">Allomuricauda ruestringensis (strain DSM 13258 / CIP 107369 / LMG 19739 / B1)</name>
    <name type="common">Muricauda ruestringensis</name>
    <dbReference type="NCBI Taxonomy" id="886377"/>
    <lineage>
        <taxon>Bacteria</taxon>
        <taxon>Pseudomonadati</taxon>
        <taxon>Bacteroidota</taxon>
        <taxon>Flavobacteriia</taxon>
        <taxon>Flavobacteriales</taxon>
        <taxon>Flavobacteriaceae</taxon>
        <taxon>Flagellimonas</taxon>
    </lineage>
</organism>
<accession>G2PSV7</accession>
<sequence length="38" mass="4337">MGIRTCPLQSKNTEISLKRTKLQEGFLAETDNIRFIAL</sequence>
<dbReference type="AlphaFoldDB" id="G2PSV7"/>
<dbReference type="EMBL" id="CP002999">
    <property type="protein sequence ID" value="AEM69584.1"/>
    <property type="molecule type" value="Genomic_DNA"/>
</dbReference>
<reference evidence="2" key="1">
    <citation type="submission" date="2011-08" db="EMBL/GenBank/DDBJ databases">
        <title>The complete genome of Muricauda ruestringensis DSM 13258.</title>
        <authorList>
            <person name="Lucas S."/>
            <person name="Han J."/>
            <person name="Lapidus A."/>
            <person name="Bruce D."/>
            <person name="Goodwin L."/>
            <person name="Pitluck S."/>
            <person name="Peters L."/>
            <person name="Kyrpides N."/>
            <person name="Mavromatis K."/>
            <person name="Ivanova N."/>
            <person name="Ovchinnikova G."/>
            <person name="Teshima H."/>
            <person name="Detter J.C."/>
            <person name="Tapia R."/>
            <person name="Han C."/>
            <person name="Land M."/>
            <person name="Hauser L."/>
            <person name="Markowitz V."/>
            <person name="Cheng J.-F."/>
            <person name="Hugenholtz P."/>
            <person name="Woyke T."/>
            <person name="Wu D."/>
            <person name="Spring S."/>
            <person name="Schroeder M."/>
            <person name="Brambilla E."/>
            <person name="Klenk H.-P."/>
            <person name="Eisen J.A."/>
        </authorList>
    </citation>
    <scope>NUCLEOTIDE SEQUENCE [LARGE SCALE GENOMIC DNA]</scope>
    <source>
        <strain evidence="2">DSM 13258 / LMG 19739 / B1</strain>
    </source>
</reference>
<protein>
    <submittedName>
        <fullName evidence="1">Uncharacterized protein</fullName>
    </submittedName>
</protein>
<dbReference type="KEGG" id="mrs:Murru_0531"/>
<evidence type="ECO:0000313" key="1">
    <source>
        <dbReference type="EMBL" id="AEM69584.1"/>
    </source>
</evidence>
<dbReference type="HOGENOM" id="CLU_3330329_0_0_10"/>